<comment type="catalytic activity">
    <reaction evidence="11">
        <text>ATP + H2O = ADP + phosphate + H(+)</text>
        <dbReference type="Rhea" id="RHEA:13065"/>
        <dbReference type="ChEBI" id="CHEBI:15377"/>
        <dbReference type="ChEBI" id="CHEBI:15378"/>
        <dbReference type="ChEBI" id="CHEBI:30616"/>
        <dbReference type="ChEBI" id="CHEBI:43474"/>
        <dbReference type="ChEBI" id="CHEBI:456216"/>
        <dbReference type="EC" id="3.6.4.12"/>
    </reaction>
</comment>
<evidence type="ECO:0000256" key="5">
    <source>
        <dbReference type="ARBA" id="ARBA00022801"/>
    </source>
</evidence>
<dbReference type="Proteomes" id="UP000011185">
    <property type="component" value="Unassembled WGS sequence"/>
</dbReference>
<organism evidence="15 16">
    <name type="scientific">Trachipleistophora hominis</name>
    <name type="common">Microsporidian parasite</name>
    <dbReference type="NCBI Taxonomy" id="72359"/>
    <lineage>
        <taxon>Eukaryota</taxon>
        <taxon>Fungi</taxon>
        <taxon>Fungi incertae sedis</taxon>
        <taxon>Microsporidia</taxon>
        <taxon>Pleistophoridae</taxon>
        <taxon>Trachipleistophora</taxon>
    </lineage>
</organism>
<evidence type="ECO:0000259" key="14">
    <source>
        <dbReference type="PROSITE" id="PS50051"/>
    </source>
</evidence>
<dbReference type="InterPro" id="IPR041562">
    <property type="entry name" value="MCM_lid"/>
</dbReference>
<dbReference type="FunFam" id="3.40.50.300:FF:002469">
    <property type="entry name" value="Cell division control protein 21"/>
    <property type="match status" value="1"/>
</dbReference>
<dbReference type="GO" id="GO:0097373">
    <property type="term" value="C:MCM core complex"/>
    <property type="evidence" value="ECO:0007669"/>
    <property type="project" value="UniProtKB-ARBA"/>
</dbReference>
<keyword evidence="8 10" id="KW-0238">DNA-binding</keyword>
<keyword evidence="16" id="KW-1185">Reference proteome</keyword>
<evidence type="ECO:0000256" key="1">
    <source>
        <dbReference type="ARBA" id="ARBA00004123"/>
    </source>
</evidence>
<dbReference type="GO" id="GO:0005524">
    <property type="term" value="F:ATP binding"/>
    <property type="evidence" value="ECO:0007669"/>
    <property type="project" value="UniProtKB-UniRule"/>
</dbReference>
<comment type="subcellular location">
    <subcellularLocation>
        <location evidence="1">Nucleus</location>
    </subcellularLocation>
</comment>
<dbReference type="AlphaFoldDB" id="L7JQV5"/>
<dbReference type="Pfam" id="PF17207">
    <property type="entry name" value="MCM_OB"/>
    <property type="match status" value="1"/>
</dbReference>
<dbReference type="STRING" id="72359.L7JQV5"/>
<dbReference type="SUPFAM" id="SSF50249">
    <property type="entry name" value="Nucleic acid-binding proteins"/>
    <property type="match status" value="1"/>
</dbReference>
<dbReference type="InterPro" id="IPR012340">
    <property type="entry name" value="NA-bd_OB-fold"/>
</dbReference>
<feature type="region of interest" description="Disordered" evidence="13">
    <location>
        <begin position="284"/>
        <end position="314"/>
    </location>
</feature>
<dbReference type="GO" id="GO:0017116">
    <property type="term" value="F:single-stranded DNA helicase activity"/>
    <property type="evidence" value="ECO:0007669"/>
    <property type="project" value="TreeGrafter"/>
</dbReference>
<dbReference type="EMBL" id="JH994100">
    <property type="protein sequence ID" value="ELQ73848.1"/>
    <property type="molecule type" value="Genomic_DNA"/>
</dbReference>
<dbReference type="GO" id="GO:0006279">
    <property type="term" value="P:premeiotic DNA replication"/>
    <property type="evidence" value="ECO:0007669"/>
    <property type="project" value="UniProtKB-ARBA"/>
</dbReference>
<dbReference type="InterPro" id="IPR036388">
    <property type="entry name" value="WH-like_DNA-bd_sf"/>
</dbReference>
<name>L7JQV5_TRAHO</name>
<gene>
    <name evidence="15" type="ORF">THOM_3223</name>
</gene>
<dbReference type="Gene3D" id="1.10.10.10">
    <property type="entry name" value="Winged helix-like DNA-binding domain superfamily/Winged helix DNA-binding domain"/>
    <property type="match status" value="1"/>
</dbReference>
<dbReference type="FunCoup" id="L7JQV5">
    <property type="interactions" value="186"/>
</dbReference>
<dbReference type="Gene3D" id="2.40.50.140">
    <property type="entry name" value="Nucleic acid-binding proteins"/>
    <property type="match status" value="1"/>
</dbReference>
<dbReference type="Pfam" id="PF17855">
    <property type="entry name" value="MCM_lid"/>
    <property type="match status" value="1"/>
</dbReference>
<dbReference type="Gene3D" id="3.30.1640.10">
    <property type="entry name" value="mini-chromosome maintenance (MCM) complex, chain A, domain 1"/>
    <property type="match status" value="1"/>
</dbReference>
<keyword evidence="4 10" id="KW-0547">Nucleotide-binding</keyword>
<evidence type="ECO:0000256" key="9">
    <source>
        <dbReference type="ARBA" id="ARBA00023242"/>
    </source>
</evidence>
<dbReference type="VEuPathDB" id="MicrosporidiaDB:THOM_3223"/>
<evidence type="ECO:0000313" key="15">
    <source>
        <dbReference type="EMBL" id="ELQ73848.1"/>
    </source>
</evidence>
<dbReference type="Gene3D" id="3.40.50.300">
    <property type="entry name" value="P-loop containing nucleotide triphosphate hydrolases"/>
    <property type="match status" value="1"/>
</dbReference>
<evidence type="ECO:0000256" key="10">
    <source>
        <dbReference type="RuleBase" id="RU004070"/>
    </source>
</evidence>
<dbReference type="PRINTS" id="PR01660">
    <property type="entry name" value="MCMPROTEIN4"/>
</dbReference>
<accession>L7JQV5</accession>
<dbReference type="InterPro" id="IPR031327">
    <property type="entry name" value="MCM"/>
</dbReference>
<dbReference type="InterPro" id="IPR001208">
    <property type="entry name" value="MCM_dom"/>
</dbReference>
<evidence type="ECO:0000256" key="2">
    <source>
        <dbReference type="ARBA" id="ARBA00008010"/>
    </source>
</evidence>
<proteinExistence type="inferred from homology"/>
<evidence type="ECO:0000256" key="7">
    <source>
        <dbReference type="ARBA" id="ARBA00022840"/>
    </source>
</evidence>
<dbReference type="InterPro" id="IPR027417">
    <property type="entry name" value="P-loop_NTPase"/>
</dbReference>
<dbReference type="GO" id="GO:1902975">
    <property type="term" value="P:mitotic DNA replication initiation"/>
    <property type="evidence" value="ECO:0007669"/>
    <property type="project" value="TreeGrafter"/>
</dbReference>
<dbReference type="SMART" id="SM00350">
    <property type="entry name" value="MCM"/>
    <property type="match status" value="1"/>
</dbReference>
<evidence type="ECO:0000256" key="6">
    <source>
        <dbReference type="ARBA" id="ARBA00022806"/>
    </source>
</evidence>
<evidence type="ECO:0000256" key="11">
    <source>
        <dbReference type="RuleBase" id="RU368062"/>
    </source>
</evidence>
<dbReference type="OMA" id="AFFKCNV"/>
<dbReference type="PANTHER" id="PTHR11630:SF66">
    <property type="entry name" value="DNA REPLICATION LICENSING FACTOR MCM4"/>
    <property type="match status" value="1"/>
</dbReference>
<keyword evidence="12" id="KW-0175">Coiled coil</keyword>
<comment type="function">
    <text evidence="11">Acts as component of the MCM2-7 complex (MCM complex) which is the replicative helicase essential for 'once per cell cycle' DNA replication initiation and elongation in eukaryotic cells. The active ATPase sites in the MCM2-7 ring are formed through the interaction surfaces of two neighboring subunits such that a critical structure of a conserved arginine finger motif is provided in trans relative to the ATP-binding site of the Walker A box of the adjacent subunit. The six ATPase active sites, however, are likely to contribute differentially to the complex helicase activity.</text>
</comment>
<protein>
    <recommendedName>
        <fullName evidence="11">DNA replication licensing factor MCM4</fullName>
        <ecNumber evidence="11">3.6.4.12</ecNumber>
    </recommendedName>
</protein>
<dbReference type="EC" id="3.6.4.12" evidence="11"/>
<dbReference type="PANTHER" id="PTHR11630">
    <property type="entry name" value="DNA REPLICATION LICENSING FACTOR MCM FAMILY MEMBER"/>
    <property type="match status" value="1"/>
</dbReference>
<feature type="domain" description="MCM C-terminal AAA(+) ATPase" evidence="14">
    <location>
        <begin position="325"/>
        <end position="529"/>
    </location>
</feature>
<comment type="similarity">
    <text evidence="2 10">Belongs to the MCM family.</text>
</comment>
<keyword evidence="9 11" id="KW-0539">Nucleus</keyword>
<dbReference type="GO" id="GO:0006271">
    <property type="term" value="P:DNA strand elongation involved in DNA replication"/>
    <property type="evidence" value="ECO:0007669"/>
    <property type="project" value="TreeGrafter"/>
</dbReference>
<dbReference type="GO" id="GO:0005656">
    <property type="term" value="C:nuclear pre-replicative complex"/>
    <property type="evidence" value="ECO:0007669"/>
    <property type="project" value="UniProtKB-ARBA"/>
</dbReference>
<keyword evidence="6 11" id="KW-0347">Helicase</keyword>
<evidence type="ECO:0000256" key="13">
    <source>
        <dbReference type="SAM" id="MobiDB-lite"/>
    </source>
</evidence>
<dbReference type="FunFam" id="2.20.28.10:FF:000003">
    <property type="entry name" value="DNA helicase"/>
    <property type="match status" value="1"/>
</dbReference>
<dbReference type="SUPFAM" id="SSF52540">
    <property type="entry name" value="P-loop containing nucleoside triphosphate hydrolases"/>
    <property type="match status" value="1"/>
</dbReference>
<dbReference type="OrthoDB" id="10251574at2759"/>
<dbReference type="HOGENOM" id="CLU_000995_7_2_1"/>
<keyword evidence="3 11" id="KW-0235">DNA replication</keyword>
<reference evidence="15 16" key="1">
    <citation type="journal article" date="2012" name="PLoS Pathog.">
        <title>The genome of the obligate intracellular parasite Trachipleistophora hominis: new insights into microsporidian genome dynamics and reductive evolution.</title>
        <authorList>
            <person name="Heinz E."/>
            <person name="Williams T.A."/>
            <person name="Nakjang S."/>
            <person name="Noel C.J."/>
            <person name="Swan D.C."/>
            <person name="Goldberg A.V."/>
            <person name="Harris S.R."/>
            <person name="Weinmaier T."/>
            <person name="Markert S."/>
            <person name="Becher D."/>
            <person name="Bernhardt J."/>
            <person name="Dagan T."/>
            <person name="Hacker C."/>
            <person name="Lucocq J.M."/>
            <person name="Schweder T."/>
            <person name="Rattei T."/>
            <person name="Hall N."/>
            <person name="Hirt R.P."/>
            <person name="Embley T.M."/>
        </authorList>
    </citation>
    <scope>NUCLEOTIDE SEQUENCE [LARGE SCALE GENOMIC DNA]</scope>
</reference>
<evidence type="ECO:0000256" key="3">
    <source>
        <dbReference type="ARBA" id="ARBA00022705"/>
    </source>
</evidence>
<dbReference type="PROSITE" id="PS50051">
    <property type="entry name" value="MCM_2"/>
    <property type="match status" value="1"/>
</dbReference>
<dbReference type="InParanoid" id="L7JQV5"/>
<evidence type="ECO:0000256" key="4">
    <source>
        <dbReference type="ARBA" id="ARBA00022741"/>
    </source>
</evidence>
<dbReference type="GO" id="GO:0003697">
    <property type="term" value="F:single-stranded DNA binding"/>
    <property type="evidence" value="ECO:0007669"/>
    <property type="project" value="TreeGrafter"/>
</dbReference>
<feature type="coiled-coil region" evidence="12">
    <location>
        <begin position="646"/>
        <end position="673"/>
    </location>
</feature>
<dbReference type="Pfam" id="PF00493">
    <property type="entry name" value="MCM"/>
    <property type="match status" value="1"/>
</dbReference>
<dbReference type="InterPro" id="IPR008047">
    <property type="entry name" value="MCM_4"/>
</dbReference>
<dbReference type="Gene3D" id="2.20.28.10">
    <property type="match status" value="1"/>
</dbReference>
<dbReference type="GO" id="GO:0043596">
    <property type="term" value="C:nuclear replication fork"/>
    <property type="evidence" value="ECO:0007669"/>
    <property type="project" value="UniProtKB-ARBA"/>
</dbReference>
<evidence type="ECO:0000256" key="12">
    <source>
        <dbReference type="SAM" id="Coils"/>
    </source>
</evidence>
<keyword evidence="7 10" id="KW-0067">ATP-binding</keyword>
<feature type="region of interest" description="Disordered" evidence="13">
    <location>
        <begin position="1"/>
        <end position="26"/>
    </location>
</feature>
<dbReference type="GO" id="GO:0016787">
    <property type="term" value="F:hydrolase activity"/>
    <property type="evidence" value="ECO:0007669"/>
    <property type="project" value="UniProtKB-KW"/>
</dbReference>
<comment type="subunit">
    <text evidence="11">Component of the MCM2-7 complex.</text>
</comment>
<evidence type="ECO:0000313" key="16">
    <source>
        <dbReference type="Proteomes" id="UP000011185"/>
    </source>
</evidence>
<dbReference type="InterPro" id="IPR033762">
    <property type="entry name" value="MCM_OB"/>
</dbReference>
<dbReference type="PRINTS" id="PR01657">
    <property type="entry name" value="MCMFAMILY"/>
</dbReference>
<evidence type="ECO:0000256" key="8">
    <source>
        <dbReference type="ARBA" id="ARBA00023125"/>
    </source>
</evidence>
<sequence length="710" mass="79620">MDNPSSAFTFDASQDMTSMHPNTPSDLPTEIISDQPEKIKLIWGTTINISETIEAFKEILDKHYQSRIRTMISLDQNSLFIDDLYDLNQMCVNYPSEIIPILRKGLNEYILEKEPSFRQTEIEIGIDAPAISLRKLCPSRIDKVVRIKGIVMRVSTVIPELIKGCYVCSSCGKSVVIEKIKNVIQEPGACDCGSFFSYSLSYERSEYLDKQVVKIQEMESEQEPMCFNVVSYVIDRVMPGDRVEICGILKAAPILNPFTKKVKNVFRGYVEMLSVKKENEEGSAIDEDLHKENVEQENSAGKKNTGTRGYFVNSGGAEPITPDRRYERMAEMIAPSVYGHHDVKKGILLMMVGGVRKNHFNCTLRGSINILLAGDPGVAKSQLLTFVNQHTKGIYTSGQGSSAVGLSASVTRDVETGQFVLESGALVLSDHGVCIIDEFDKMNNHSRGVLHEAMEQQSISIAKAGIITSLNCRCSILASCNPVNSVWDTKKSIIENVNLPATLLSRFDLIFILLDRNDKEQDERTARFIIDVYNERSAYDKNVLMECIAQSKAIIPVISREAEKEIEDRYVELRSLNNGNTITATTRQLEAIIRLSEAHARVRLSEVVEKEDVAEAVRLIKESMLMYAIDPLTGKLDIDLVMAGRSAGQRKMLEELKKRIQNVLKKRKRCKMAELATETGESERSVKEAVDELCDEEMVVLEEDVVQIIE</sequence>
<feature type="compositionally biased region" description="Polar residues" evidence="13">
    <location>
        <begin position="296"/>
        <end position="307"/>
    </location>
</feature>
<dbReference type="GO" id="GO:0042555">
    <property type="term" value="C:MCM complex"/>
    <property type="evidence" value="ECO:0007669"/>
    <property type="project" value="UniProtKB-UniRule"/>
</dbReference>
<dbReference type="GO" id="GO:0031261">
    <property type="term" value="C:DNA replication preinitiation complex"/>
    <property type="evidence" value="ECO:0007669"/>
    <property type="project" value="UniProtKB-ARBA"/>
</dbReference>
<dbReference type="GO" id="GO:0000727">
    <property type="term" value="P:double-strand break repair via break-induced replication"/>
    <property type="evidence" value="ECO:0007669"/>
    <property type="project" value="TreeGrafter"/>
</dbReference>
<keyword evidence="5 11" id="KW-0378">Hydrolase</keyword>